<evidence type="ECO:0000313" key="2">
    <source>
        <dbReference type="Proteomes" id="UP000241346"/>
    </source>
</evidence>
<dbReference type="RefSeq" id="WP_107296597.1">
    <property type="nucleotide sequence ID" value="NZ_PYMB01000001.1"/>
</dbReference>
<dbReference type="EMBL" id="PYMB01000001">
    <property type="protein sequence ID" value="PSW15975.1"/>
    <property type="molecule type" value="Genomic_DNA"/>
</dbReference>
<name>A0A2T3NKD0_9GAMM</name>
<comment type="caution">
    <text evidence="1">The sequence shown here is derived from an EMBL/GenBank/DDBJ whole genome shotgun (WGS) entry which is preliminary data.</text>
</comment>
<dbReference type="OrthoDB" id="935695at2"/>
<dbReference type="Pfam" id="PF14247">
    <property type="entry name" value="DUF4344"/>
    <property type="match status" value="1"/>
</dbReference>
<protein>
    <submittedName>
        <fullName evidence="1">Uncharacterized protein</fullName>
    </submittedName>
</protein>
<sequence>MDTSTNIHTQTNHNGLFLFIVLLFTGLACLLPNRALSDELPSIRFTFIPSVNTLDQQTIQEIRQTDALETVQALSDSTINLVKPVNIVFGTQDGPLYDPESNQIEIPYYFWREMIDHFSADISDADEQSELSESDNQYVFEATEGALLHTLLHEIGHAYIAINQIPILGKEEDAADSFANVLMLNYVENGDRQAIHAATLFAIEDQQIESFDDLDFIDEHSLDIQRYFYGLCLIFGSDPDKHETLFQDLEADVKTEREDICIEEFDRVSASWESYLNNG</sequence>
<organism evidence="1 2">
    <name type="scientific">Photobacterium rosenbergii</name>
    <dbReference type="NCBI Taxonomy" id="294936"/>
    <lineage>
        <taxon>Bacteria</taxon>
        <taxon>Pseudomonadati</taxon>
        <taxon>Pseudomonadota</taxon>
        <taxon>Gammaproteobacteria</taxon>
        <taxon>Vibrionales</taxon>
        <taxon>Vibrionaceae</taxon>
        <taxon>Photobacterium</taxon>
    </lineage>
</organism>
<gene>
    <name evidence="1" type="ORF">C9J01_02910</name>
</gene>
<dbReference type="InterPro" id="IPR025644">
    <property type="entry name" value="DUF4344"/>
</dbReference>
<proteinExistence type="predicted"/>
<evidence type="ECO:0000313" key="1">
    <source>
        <dbReference type="EMBL" id="PSW15975.1"/>
    </source>
</evidence>
<accession>A0A2T3NKD0</accession>
<dbReference type="Proteomes" id="UP000241346">
    <property type="component" value="Unassembled WGS sequence"/>
</dbReference>
<dbReference type="AlphaFoldDB" id="A0A2T3NKD0"/>
<reference evidence="1 2" key="1">
    <citation type="submission" date="2018-03" db="EMBL/GenBank/DDBJ databases">
        <title>Whole genome sequencing of Histamine producing bacteria.</title>
        <authorList>
            <person name="Butler K."/>
        </authorList>
    </citation>
    <scope>NUCLEOTIDE SEQUENCE [LARGE SCALE GENOMIC DNA]</scope>
    <source>
        <strain evidence="1 2">DSM 19138</strain>
    </source>
</reference>